<dbReference type="AlphaFoldDB" id="A0A1B6I1Z6"/>
<dbReference type="GO" id="GO:0080048">
    <property type="term" value="F:GDP-D-glucose phosphorylase activity"/>
    <property type="evidence" value="ECO:0007669"/>
    <property type="project" value="UniProtKB-EC"/>
</dbReference>
<keyword evidence="8" id="KW-0344">Guanine-nucleotide releasing factor</keyword>
<dbReference type="InterPro" id="IPR058866">
    <property type="entry name" value="GDPGP1_N"/>
</dbReference>
<feature type="domain" description="GDPGP1-like N-terminal" evidence="14">
    <location>
        <begin position="37"/>
        <end position="195"/>
    </location>
</feature>
<evidence type="ECO:0000256" key="6">
    <source>
        <dbReference type="ARBA" id="ARBA00018857"/>
    </source>
</evidence>
<comment type="subcellular location">
    <subcellularLocation>
        <location evidence="3">Cytoplasm</location>
    </subcellularLocation>
</comment>
<evidence type="ECO:0000256" key="5">
    <source>
        <dbReference type="ARBA" id="ARBA00012507"/>
    </source>
</evidence>
<dbReference type="InterPro" id="IPR058865">
    <property type="entry name" value="GDPGP1_C"/>
</dbReference>
<sequence>RDGSPVTICFNMTSIYEYSEADFVYITQWNSDEMTHFDELVKNKWHTMHEEGGYFRYRLKMDGSKVLPGKYKYLAQLNLNRALHRRKPIDMQSMQQKFDKHIFNFTKMDKREILFEILNKNRQHKGNYFAINVSPLELGHCLFLPAMYSCLPQVVTADGLLAAIELFLLTKSPAVRMGFNGLCAHASINHLHFHFFHLQQQMLLETVEVEHLAGPCYMLLSFPSQGFVFQLSIHTDIQEFVGNVFKLVSFLQDNEKPHNIFITRGSSFQEKSPNSVRDHVRVYIWARKPACEAKEDAMFYPALCEMFGQLLFRKREDYETVTEEVIANIMTDLTKEPFQSVVDQVRRMFQNS</sequence>
<dbReference type="Pfam" id="PF26216">
    <property type="entry name" value="GDPGP1_C"/>
    <property type="match status" value="1"/>
</dbReference>
<dbReference type="GO" id="GO:0016787">
    <property type="term" value="F:hydrolase activity"/>
    <property type="evidence" value="ECO:0007669"/>
    <property type="project" value="UniProtKB-KW"/>
</dbReference>
<evidence type="ECO:0000256" key="4">
    <source>
        <dbReference type="ARBA" id="ARBA00006451"/>
    </source>
</evidence>
<gene>
    <name evidence="15" type="ORF">g.35802</name>
</gene>
<keyword evidence="10" id="KW-0548">Nucleotidyltransferase</keyword>
<comment type="function">
    <text evidence="2">Specific and highly efficient GDP-D-glucose phosphorylase regulating the levels of GDP-D-glucose in cells.</text>
</comment>
<comment type="catalytic activity">
    <reaction evidence="1">
        <text>GDP-alpha-D-glucose + phosphate = alpha-D-glucose 1-phosphate + GDP + H(+)</text>
        <dbReference type="Rhea" id="RHEA:30387"/>
        <dbReference type="ChEBI" id="CHEBI:15378"/>
        <dbReference type="ChEBI" id="CHEBI:43474"/>
        <dbReference type="ChEBI" id="CHEBI:58189"/>
        <dbReference type="ChEBI" id="CHEBI:58601"/>
        <dbReference type="ChEBI" id="CHEBI:62230"/>
        <dbReference type="EC" id="2.7.7.78"/>
    </reaction>
</comment>
<keyword evidence="9" id="KW-0808">Transferase</keyword>
<evidence type="ECO:0000256" key="2">
    <source>
        <dbReference type="ARBA" id="ARBA00003049"/>
    </source>
</evidence>
<evidence type="ECO:0000256" key="1">
    <source>
        <dbReference type="ARBA" id="ARBA00000063"/>
    </source>
</evidence>
<evidence type="ECO:0000256" key="8">
    <source>
        <dbReference type="ARBA" id="ARBA00022658"/>
    </source>
</evidence>
<keyword evidence="7" id="KW-0963">Cytoplasm</keyword>
<dbReference type="EC" id="2.7.7.78" evidence="5"/>
<keyword evidence="12" id="KW-0378">Hydrolase</keyword>
<dbReference type="PANTHER" id="PTHR20884">
    <property type="entry name" value="GDP-D-GLUCOSE PHOSPHORYLASE 1"/>
    <property type="match status" value="1"/>
</dbReference>
<keyword evidence="11" id="KW-0547">Nucleotide-binding</keyword>
<evidence type="ECO:0000256" key="11">
    <source>
        <dbReference type="ARBA" id="ARBA00022741"/>
    </source>
</evidence>
<evidence type="ECO:0000256" key="10">
    <source>
        <dbReference type="ARBA" id="ARBA00022695"/>
    </source>
</evidence>
<evidence type="ECO:0000256" key="3">
    <source>
        <dbReference type="ARBA" id="ARBA00004496"/>
    </source>
</evidence>
<dbReference type="Pfam" id="PF26217">
    <property type="entry name" value="GDPGP1_N"/>
    <property type="match status" value="1"/>
</dbReference>
<protein>
    <recommendedName>
        <fullName evidence="6">GDP-D-glucose phosphorylase 1</fullName>
        <ecNumber evidence="5">2.7.7.78</ecNumber>
    </recommendedName>
</protein>
<organism evidence="15">
    <name type="scientific">Homalodisca liturata</name>
    <dbReference type="NCBI Taxonomy" id="320908"/>
    <lineage>
        <taxon>Eukaryota</taxon>
        <taxon>Metazoa</taxon>
        <taxon>Ecdysozoa</taxon>
        <taxon>Arthropoda</taxon>
        <taxon>Hexapoda</taxon>
        <taxon>Insecta</taxon>
        <taxon>Pterygota</taxon>
        <taxon>Neoptera</taxon>
        <taxon>Paraneoptera</taxon>
        <taxon>Hemiptera</taxon>
        <taxon>Auchenorrhyncha</taxon>
        <taxon>Membracoidea</taxon>
        <taxon>Cicadellidae</taxon>
        <taxon>Cicadellinae</taxon>
        <taxon>Proconiini</taxon>
        <taxon>Homalodisca</taxon>
    </lineage>
</organism>
<dbReference type="GO" id="GO:0006006">
    <property type="term" value="P:glucose metabolic process"/>
    <property type="evidence" value="ECO:0007669"/>
    <property type="project" value="TreeGrafter"/>
</dbReference>
<evidence type="ECO:0000313" key="15">
    <source>
        <dbReference type="EMBL" id="JAS80946.1"/>
    </source>
</evidence>
<accession>A0A1B6I1Z6</accession>
<dbReference type="GO" id="GO:0005085">
    <property type="term" value="F:guanyl-nucleotide exchange factor activity"/>
    <property type="evidence" value="ECO:0007669"/>
    <property type="project" value="UniProtKB-KW"/>
</dbReference>
<dbReference type="InterPro" id="IPR026506">
    <property type="entry name" value="GDPGP"/>
</dbReference>
<feature type="non-terminal residue" evidence="15">
    <location>
        <position position="1"/>
    </location>
</feature>
<dbReference type="PANTHER" id="PTHR20884:SF8">
    <property type="entry name" value="GDP-D-GLUCOSE PHOSPHORYLASE 1"/>
    <property type="match status" value="1"/>
</dbReference>
<evidence type="ECO:0000256" key="7">
    <source>
        <dbReference type="ARBA" id="ARBA00022490"/>
    </source>
</evidence>
<evidence type="ECO:0000259" key="13">
    <source>
        <dbReference type="Pfam" id="PF26216"/>
    </source>
</evidence>
<name>A0A1B6I1Z6_9HEMI</name>
<feature type="domain" description="GDPGP1-like C-terminal" evidence="13">
    <location>
        <begin position="217"/>
        <end position="348"/>
    </location>
</feature>
<evidence type="ECO:0000259" key="14">
    <source>
        <dbReference type="Pfam" id="PF26217"/>
    </source>
</evidence>
<evidence type="ECO:0000256" key="12">
    <source>
        <dbReference type="ARBA" id="ARBA00022801"/>
    </source>
</evidence>
<dbReference type="GO" id="GO:0000166">
    <property type="term" value="F:nucleotide binding"/>
    <property type="evidence" value="ECO:0007669"/>
    <property type="project" value="UniProtKB-KW"/>
</dbReference>
<proteinExistence type="inferred from homology"/>
<dbReference type="EMBL" id="GECU01026760">
    <property type="protein sequence ID" value="JAS80946.1"/>
    <property type="molecule type" value="Transcribed_RNA"/>
</dbReference>
<dbReference type="GO" id="GO:0005737">
    <property type="term" value="C:cytoplasm"/>
    <property type="evidence" value="ECO:0007669"/>
    <property type="project" value="UniProtKB-SubCell"/>
</dbReference>
<comment type="similarity">
    <text evidence="4">Belongs to the GDPGP1 family.</text>
</comment>
<evidence type="ECO:0000256" key="9">
    <source>
        <dbReference type="ARBA" id="ARBA00022679"/>
    </source>
</evidence>
<reference evidence="15" key="1">
    <citation type="submission" date="2015-11" db="EMBL/GenBank/DDBJ databases">
        <title>De novo transcriptome assembly of four potential Pierce s Disease insect vectors from Arizona vineyards.</title>
        <authorList>
            <person name="Tassone E.E."/>
        </authorList>
    </citation>
    <scope>NUCLEOTIDE SEQUENCE</scope>
</reference>